<comment type="caution">
    <text evidence="1">The sequence shown here is derived from an EMBL/GenBank/DDBJ whole genome shotgun (WGS) entry which is preliminary data.</text>
</comment>
<accession>A0ABT9EFX1</accession>
<reference evidence="1 2" key="1">
    <citation type="submission" date="2023-07" db="EMBL/GenBank/DDBJ databases">
        <authorList>
            <person name="Kim M.K."/>
        </authorList>
    </citation>
    <scope>NUCLEOTIDE SEQUENCE [LARGE SCALE GENOMIC DNA]</scope>
    <source>
        <strain evidence="1 2">KR1UV-12</strain>
    </source>
</reference>
<proteinExistence type="predicted"/>
<protein>
    <submittedName>
        <fullName evidence="1">Uncharacterized protein</fullName>
    </submittedName>
</protein>
<dbReference type="EMBL" id="JAUUDS010000001">
    <property type="protein sequence ID" value="MDP1025866.1"/>
    <property type="molecule type" value="Genomic_DNA"/>
</dbReference>
<evidence type="ECO:0000313" key="1">
    <source>
        <dbReference type="EMBL" id="MDP1025866.1"/>
    </source>
</evidence>
<dbReference type="Proteomes" id="UP001230685">
    <property type="component" value="Unassembled WGS sequence"/>
</dbReference>
<dbReference type="RefSeq" id="WP_305171445.1">
    <property type="nucleotide sequence ID" value="NZ_JAUUDS010000001.1"/>
</dbReference>
<organism evidence="1 2">
    <name type="scientific">Sphingomonas aurea</name>
    <dbReference type="NCBI Taxonomy" id="3063994"/>
    <lineage>
        <taxon>Bacteria</taxon>
        <taxon>Pseudomonadati</taxon>
        <taxon>Pseudomonadota</taxon>
        <taxon>Alphaproteobacteria</taxon>
        <taxon>Sphingomonadales</taxon>
        <taxon>Sphingomonadaceae</taxon>
        <taxon>Sphingomonas</taxon>
    </lineage>
</organism>
<evidence type="ECO:0000313" key="2">
    <source>
        <dbReference type="Proteomes" id="UP001230685"/>
    </source>
</evidence>
<name>A0ABT9EFX1_9SPHN</name>
<gene>
    <name evidence="1" type="ORF">Q5H91_01435</name>
</gene>
<sequence length="324" mass="36243">MARSPISGRALTREQALENRAFLKALARTGNVRLAAREVGVRYGTIQHRRKHHPAFAQRWEAALATAQARLNRRLDPAAPAAARVPVGKCDVHRTQGGEPVIVRTPDGRVQVRRSQPGKLTRACEQAFLSALSATANIALSAAAAGGAEAAFHRRRRNNPAFAREMRMALAMGYERVDMALVAGFRIGSHEDDAWRHNEPPTMPAMTPAQALQLLYLHQKEARFFDQRPDRRRRRNEREATHAARIRARYIADLAREAEDQMLATVLRNLKRGAVRHEQPPLLPALDQVTGWSKADPAKVPTREGLALFGGWRLEDWEAREGKD</sequence>
<keyword evidence="2" id="KW-1185">Reference proteome</keyword>